<accession>A0A6M3K5S1</accession>
<reference evidence="1" key="1">
    <citation type="submission" date="2020-03" db="EMBL/GenBank/DDBJ databases">
        <title>The deep terrestrial virosphere.</title>
        <authorList>
            <person name="Holmfeldt K."/>
            <person name="Nilsson E."/>
            <person name="Simone D."/>
            <person name="Lopez-Fernandez M."/>
            <person name="Wu X."/>
            <person name="de Brujin I."/>
            <person name="Lundin D."/>
            <person name="Andersson A."/>
            <person name="Bertilsson S."/>
            <person name="Dopson M."/>
        </authorList>
    </citation>
    <scope>NUCLEOTIDE SEQUENCE</scope>
    <source>
        <strain evidence="1">MM415A01534</strain>
    </source>
</reference>
<sequence>MKAEVIEWASSEKDAQPHWSRYKAVKVTNDNAEVIWYNYKTYIEMFGEPRQPGALP</sequence>
<name>A0A6M3K5S1_9ZZZZ</name>
<proteinExistence type="predicted"/>
<protein>
    <submittedName>
        <fullName evidence="1">Uncharacterized protein</fullName>
    </submittedName>
</protein>
<gene>
    <name evidence="1" type="ORF">MM415A01534_0012</name>
</gene>
<dbReference type="EMBL" id="MT142216">
    <property type="protein sequence ID" value="QJA76297.1"/>
    <property type="molecule type" value="Genomic_DNA"/>
</dbReference>
<evidence type="ECO:0000313" key="1">
    <source>
        <dbReference type="EMBL" id="QJA76297.1"/>
    </source>
</evidence>
<dbReference type="AlphaFoldDB" id="A0A6M3K5S1"/>
<organism evidence="1">
    <name type="scientific">viral metagenome</name>
    <dbReference type="NCBI Taxonomy" id="1070528"/>
    <lineage>
        <taxon>unclassified sequences</taxon>
        <taxon>metagenomes</taxon>
        <taxon>organismal metagenomes</taxon>
    </lineage>
</organism>